<evidence type="ECO:0000256" key="4">
    <source>
        <dbReference type="ARBA" id="ARBA00023136"/>
    </source>
</evidence>
<reference evidence="7 8" key="1">
    <citation type="journal article" date="2015" name="Stand. Genomic Sci.">
        <title>High quality draft genome sequence of the moderately halophilic bacterium Pontibacillus yanchengensis Y32(T) and comparison among Pontibacillus genomes.</title>
        <authorList>
            <person name="Huang J."/>
            <person name="Qiao Z.X."/>
            <person name="Tang J.W."/>
            <person name="Wang G."/>
        </authorList>
    </citation>
    <scope>NUCLEOTIDE SEQUENCE [LARGE SCALE GENOMIC DNA]</scope>
    <source>
        <strain evidence="7 8">Y32</strain>
    </source>
</reference>
<evidence type="ECO:0000256" key="1">
    <source>
        <dbReference type="ARBA" id="ARBA00004370"/>
    </source>
</evidence>
<dbReference type="PANTHER" id="PTHR10806:SF6">
    <property type="entry name" value="SIGNAL PEPTIDASE COMPLEX CATALYTIC SUBUNIT SEC11"/>
    <property type="match status" value="1"/>
</dbReference>
<proteinExistence type="predicted"/>
<feature type="transmembrane region" description="Helical" evidence="6">
    <location>
        <begin position="12"/>
        <end position="30"/>
    </location>
</feature>
<dbReference type="AlphaFoldDB" id="A0A0A2TEX5"/>
<dbReference type="GO" id="GO:0004252">
    <property type="term" value="F:serine-type endopeptidase activity"/>
    <property type="evidence" value="ECO:0007669"/>
    <property type="project" value="UniProtKB-UniRule"/>
</dbReference>
<dbReference type="Proteomes" id="UP000030147">
    <property type="component" value="Unassembled WGS sequence"/>
</dbReference>
<dbReference type="PRINTS" id="PR00728">
    <property type="entry name" value="SIGNALPTASE"/>
</dbReference>
<evidence type="ECO:0000256" key="3">
    <source>
        <dbReference type="ARBA" id="ARBA00022989"/>
    </source>
</evidence>
<organism evidence="7 8">
    <name type="scientific">Pontibacillus yanchengensis Y32</name>
    <dbReference type="NCBI Taxonomy" id="1385514"/>
    <lineage>
        <taxon>Bacteria</taxon>
        <taxon>Bacillati</taxon>
        <taxon>Bacillota</taxon>
        <taxon>Bacilli</taxon>
        <taxon>Bacillales</taxon>
        <taxon>Bacillaceae</taxon>
        <taxon>Pontibacillus</taxon>
    </lineage>
</organism>
<dbReference type="STRING" id="1385514.N782_17490"/>
<evidence type="ECO:0000256" key="5">
    <source>
        <dbReference type="NCBIfam" id="TIGR02228"/>
    </source>
</evidence>
<dbReference type="InterPro" id="IPR019533">
    <property type="entry name" value="Peptidase_S26"/>
</dbReference>
<keyword evidence="8" id="KW-1185">Reference proteome</keyword>
<keyword evidence="3 6" id="KW-1133">Transmembrane helix</keyword>
<comment type="caution">
    <text evidence="7">The sequence shown here is derived from an EMBL/GenBank/DDBJ whole genome shotgun (WGS) entry which is preliminary data.</text>
</comment>
<dbReference type="PANTHER" id="PTHR10806">
    <property type="entry name" value="SIGNAL PEPTIDASE COMPLEX CATALYTIC SUBUNIT SEC11"/>
    <property type="match status" value="1"/>
</dbReference>
<dbReference type="InterPro" id="IPR001733">
    <property type="entry name" value="Peptidase_S26B"/>
</dbReference>
<name>A0A0A2TEX5_9BACI</name>
<dbReference type="GO" id="GO:0016020">
    <property type="term" value="C:membrane"/>
    <property type="evidence" value="ECO:0007669"/>
    <property type="project" value="UniProtKB-SubCell"/>
</dbReference>
<dbReference type="NCBIfam" id="NF046067">
    <property type="entry name" value="SigPepSipWBacil"/>
    <property type="match status" value="1"/>
</dbReference>
<dbReference type="eggNOG" id="COG0681">
    <property type="taxonomic scope" value="Bacteria"/>
</dbReference>
<protein>
    <recommendedName>
        <fullName evidence="5">Signal peptidase I</fullName>
        <ecNumber evidence="5">3.4.21.89</ecNumber>
    </recommendedName>
</protein>
<keyword evidence="2 6" id="KW-0812">Transmembrane</keyword>
<dbReference type="GO" id="GO:0009003">
    <property type="term" value="F:signal peptidase activity"/>
    <property type="evidence" value="ECO:0007669"/>
    <property type="project" value="UniProtKB-EC"/>
</dbReference>
<dbReference type="InterPro" id="IPR036286">
    <property type="entry name" value="LexA/Signal_pep-like_sf"/>
</dbReference>
<dbReference type="NCBIfam" id="TIGR02228">
    <property type="entry name" value="sigpep_I_arch"/>
    <property type="match status" value="1"/>
</dbReference>
<comment type="subcellular location">
    <subcellularLocation>
        <location evidence="1">Membrane</location>
    </subcellularLocation>
</comment>
<dbReference type="EMBL" id="AVBF01000005">
    <property type="protein sequence ID" value="KGP74124.1"/>
    <property type="molecule type" value="Genomic_DNA"/>
</dbReference>
<feature type="transmembrane region" description="Helical" evidence="6">
    <location>
        <begin position="155"/>
        <end position="174"/>
    </location>
</feature>
<evidence type="ECO:0000256" key="2">
    <source>
        <dbReference type="ARBA" id="ARBA00022692"/>
    </source>
</evidence>
<gene>
    <name evidence="7" type="ORF">N782_17490</name>
</gene>
<sequence length="195" mass="21293">MTWKKSLSMLGSGLNILLFLVMVCMIFIVISSRASGGEPSVFGYQLKTVLSGSMEPTFKTGSIIAITPLEEAEKQSLAKGDIITYLKDDETLVTHRIVEASETGNSMTYQTKGDNNEAPDGEPVLAQNVVGEYADFTIPYAGYVMQYANSKAGSIALMIIPGLLLLIYAGYSIWQGIKEFERNIVKKKSTNNESL</sequence>
<dbReference type="CDD" id="cd06530">
    <property type="entry name" value="S26_SPase_I"/>
    <property type="match status" value="1"/>
</dbReference>
<evidence type="ECO:0000313" key="8">
    <source>
        <dbReference type="Proteomes" id="UP000030147"/>
    </source>
</evidence>
<dbReference type="SUPFAM" id="SSF51306">
    <property type="entry name" value="LexA/Signal peptidase"/>
    <property type="match status" value="1"/>
</dbReference>
<keyword evidence="4 6" id="KW-0472">Membrane</keyword>
<dbReference type="GO" id="GO:0006465">
    <property type="term" value="P:signal peptide processing"/>
    <property type="evidence" value="ECO:0007669"/>
    <property type="project" value="UniProtKB-UniRule"/>
</dbReference>
<evidence type="ECO:0000313" key="7">
    <source>
        <dbReference type="EMBL" id="KGP74124.1"/>
    </source>
</evidence>
<dbReference type="EC" id="3.4.21.89" evidence="5"/>
<evidence type="ECO:0000256" key="6">
    <source>
        <dbReference type="SAM" id="Phobius"/>
    </source>
</evidence>
<accession>A0A0A2TEX5</accession>